<organism evidence="2 3">
    <name type="scientific">Populus tomentosa</name>
    <name type="common">Chinese white poplar</name>
    <dbReference type="NCBI Taxonomy" id="118781"/>
    <lineage>
        <taxon>Eukaryota</taxon>
        <taxon>Viridiplantae</taxon>
        <taxon>Streptophyta</taxon>
        <taxon>Embryophyta</taxon>
        <taxon>Tracheophyta</taxon>
        <taxon>Spermatophyta</taxon>
        <taxon>Magnoliopsida</taxon>
        <taxon>eudicotyledons</taxon>
        <taxon>Gunneridae</taxon>
        <taxon>Pentapetalae</taxon>
        <taxon>rosids</taxon>
        <taxon>fabids</taxon>
        <taxon>Malpighiales</taxon>
        <taxon>Salicaceae</taxon>
        <taxon>Saliceae</taxon>
        <taxon>Populus</taxon>
    </lineage>
</organism>
<protein>
    <recommendedName>
        <fullName evidence="1">Glycosyl hydrolase family 95 N-terminal domain-containing protein</fullName>
    </recommendedName>
</protein>
<gene>
    <name evidence="2" type="ORF">POTOM_061846</name>
</gene>
<evidence type="ECO:0000259" key="1">
    <source>
        <dbReference type="Pfam" id="PF14498"/>
    </source>
</evidence>
<reference evidence="2" key="1">
    <citation type="journal article" date="2020" name="bioRxiv">
        <title>Hybrid origin of Populus tomentosa Carr. identified through genome sequencing and phylogenomic analysis.</title>
        <authorList>
            <person name="An X."/>
            <person name="Gao K."/>
            <person name="Chen Z."/>
            <person name="Li J."/>
            <person name="Yang X."/>
            <person name="Yang X."/>
            <person name="Zhou J."/>
            <person name="Guo T."/>
            <person name="Zhao T."/>
            <person name="Huang S."/>
            <person name="Miao D."/>
            <person name="Khan W.U."/>
            <person name="Rao P."/>
            <person name="Ye M."/>
            <person name="Lei B."/>
            <person name="Liao W."/>
            <person name="Wang J."/>
            <person name="Ji L."/>
            <person name="Li Y."/>
            <person name="Guo B."/>
            <person name="Mustafa N.S."/>
            <person name="Li S."/>
            <person name="Yun Q."/>
            <person name="Keller S.R."/>
            <person name="Mao J."/>
            <person name="Zhang R."/>
            <person name="Strauss S.H."/>
        </authorList>
    </citation>
    <scope>NUCLEOTIDE SEQUENCE</scope>
    <source>
        <strain evidence="2">GM15</strain>
        <tissue evidence="2">Leaf</tissue>
    </source>
</reference>
<comment type="caution">
    <text evidence="2">The sequence shown here is derived from an EMBL/GenBank/DDBJ whole genome shotgun (WGS) entry which is preliminary data.</text>
</comment>
<evidence type="ECO:0000313" key="3">
    <source>
        <dbReference type="Proteomes" id="UP000886885"/>
    </source>
</evidence>
<dbReference type="GO" id="GO:0004560">
    <property type="term" value="F:alpha-L-fucosidase activity"/>
    <property type="evidence" value="ECO:0007669"/>
    <property type="project" value="TreeGrafter"/>
</dbReference>
<dbReference type="Proteomes" id="UP000886885">
    <property type="component" value="Unassembled WGS sequence"/>
</dbReference>
<keyword evidence="3" id="KW-1185">Reference proteome</keyword>
<accession>A0A8X7XSI2</accession>
<proteinExistence type="predicted"/>
<feature type="domain" description="Glycosyl hydrolase family 95 N-terminal" evidence="1">
    <location>
        <begin position="17"/>
        <end position="170"/>
    </location>
</feature>
<dbReference type="PANTHER" id="PTHR31084">
    <property type="entry name" value="ALPHA-L-FUCOSIDASE 2"/>
    <property type="match status" value="1"/>
</dbReference>
<evidence type="ECO:0000313" key="2">
    <source>
        <dbReference type="EMBL" id="KAG6735543.1"/>
    </source>
</evidence>
<dbReference type="EMBL" id="JAAWWB010002053">
    <property type="protein sequence ID" value="KAG6735543.1"/>
    <property type="molecule type" value="Genomic_DNA"/>
</dbReference>
<dbReference type="OrthoDB" id="2848340at2759"/>
<dbReference type="PANTHER" id="PTHR31084:SF13">
    <property type="entry name" value="GLYCOSYL HYDROLASE FAMILY 95 N-TERMINAL DOMAIN-CONTAINING PROTEIN"/>
    <property type="match status" value="1"/>
</dbReference>
<dbReference type="Gene3D" id="2.70.98.50">
    <property type="entry name" value="putative glycoside hydrolase family protein from bacillus halodurans"/>
    <property type="match status" value="2"/>
</dbReference>
<dbReference type="AlphaFoldDB" id="A0A8X7XSI2"/>
<dbReference type="Pfam" id="PF14498">
    <property type="entry name" value="Glyco_hyd_65N_2"/>
    <property type="match status" value="1"/>
</dbReference>
<dbReference type="InterPro" id="IPR027414">
    <property type="entry name" value="GH95_N_dom"/>
</dbReference>
<name>A0A8X7XSI2_POPTO</name>
<sequence length="283" mass="31459">MWNPTSTYLEDSKPLKITSTGPAKYWTDAIPIGTGRLGAMVWGGVSSELIQLNEDTLWTGTPIDYTNPDAPEALAEVRNLVDSGEFAEASDAAAKLSGTNANVYQLLGDIKLEFDGYVMCDEETYYRELDLDTATARVKYSVGDVEFTREHFASYPDQVIVTKIAGSKEGIPPKVKANDDPKGILFAAVLGLQISDGGRSDEWPFTKPSESEKDPTSVSLRALKSIKNQSYSELYSRHLDDYQNLFHRVSLRYARALIKDRRLFFGDQEFMPSGKDVLKGTKM</sequence>